<evidence type="ECO:0000259" key="5">
    <source>
        <dbReference type="PROSITE" id="PS50020"/>
    </source>
</evidence>
<dbReference type="GO" id="GO:0007021">
    <property type="term" value="P:tubulin complex assembly"/>
    <property type="evidence" value="ECO:0007669"/>
    <property type="project" value="TreeGrafter"/>
</dbReference>
<comment type="similarity">
    <text evidence="1">Belongs to the prefoldin subunit alpha family.</text>
</comment>
<feature type="compositionally biased region" description="Polar residues" evidence="4">
    <location>
        <begin position="177"/>
        <end position="199"/>
    </location>
</feature>
<dbReference type="Gene3D" id="2.20.70.10">
    <property type="match status" value="3"/>
</dbReference>
<feature type="compositionally biased region" description="Basic and acidic residues" evidence="4">
    <location>
        <begin position="564"/>
        <end position="576"/>
    </location>
</feature>
<accession>A0A225WFG3</accession>
<proteinExistence type="inferred from homology"/>
<dbReference type="PANTHER" id="PTHR12409:SF0">
    <property type="entry name" value="PREFOLDIN SUBUNIT 3"/>
    <property type="match status" value="1"/>
</dbReference>
<dbReference type="PROSITE" id="PS01159">
    <property type="entry name" value="WW_DOMAIN_1"/>
    <property type="match status" value="2"/>
</dbReference>
<feature type="region of interest" description="Disordered" evidence="4">
    <location>
        <begin position="265"/>
        <end position="359"/>
    </location>
</feature>
<feature type="compositionally biased region" description="Polar residues" evidence="4">
    <location>
        <begin position="269"/>
        <end position="283"/>
    </location>
</feature>
<dbReference type="SUPFAM" id="SSF48403">
    <property type="entry name" value="Ankyrin repeat"/>
    <property type="match status" value="1"/>
</dbReference>
<evidence type="ECO:0000256" key="3">
    <source>
        <dbReference type="PROSITE-ProRule" id="PRU00023"/>
    </source>
</evidence>
<dbReference type="SUPFAM" id="SSF51045">
    <property type="entry name" value="WW domain"/>
    <property type="match status" value="3"/>
</dbReference>
<dbReference type="InterPro" id="IPR036020">
    <property type="entry name" value="WW_dom_sf"/>
</dbReference>
<feature type="region of interest" description="Disordered" evidence="4">
    <location>
        <begin position="561"/>
        <end position="608"/>
    </location>
</feature>
<evidence type="ECO:0000313" key="6">
    <source>
        <dbReference type="EMBL" id="OWZ15757.1"/>
    </source>
</evidence>
<dbReference type="Gene3D" id="1.25.40.20">
    <property type="entry name" value="Ankyrin repeat-containing domain"/>
    <property type="match status" value="1"/>
</dbReference>
<feature type="region of interest" description="Disordered" evidence="4">
    <location>
        <begin position="382"/>
        <end position="407"/>
    </location>
</feature>
<feature type="repeat" description="ANK" evidence="3">
    <location>
        <begin position="1014"/>
        <end position="1046"/>
    </location>
</feature>
<evidence type="ECO:0000256" key="4">
    <source>
        <dbReference type="SAM" id="MobiDB-lite"/>
    </source>
</evidence>
<reference evidence="7" key="1">
    <citation type="submission" date="2017-03" db="EMBL/GenBank/DDBJ databases">
        <title>Phytopthora megakarya and P. palmivora, two closely related causual agents of cacao black pod achieved similar genome size and gene model numbers by different mechanisms.</title>
        <authorList>
            <person name="Ali S."/>
            <person name="Shao J."/>
            <person name="Larry D.J."/>
            <person name="Kronmiller B."/>
            <person name="Shen D."/>
            <person name="Strem M.D."/>
            <person name="Melnick R.L."/>
            <person name="Guiltinan M.J."/>
            <person name="Tyler B.M."/>
            <person name="Meinhardt L.W."/>
            <person name="Bailey B.A."/>
        </authorList>
    </citation>
    <scope>NUCLEOTIDE SEQUENCE [LARGE SCALE GENOMIC DNA]</scope>
    <source>
        <strain evidence="7">zdho120</strain>
    </source>
</reference>
<dbReference type="GO" id="GO:0007017">
    <property type="term" value="P:microtubule-based process"/>
    <property type="evidence" value="ECO:0007669"/>
    <property type="project" value="TreeGrafter"/>
</dbReference>
<dbReference type="InterPro" id="IPR000048">
    <property type="entry name" value="IQ_motif_EF-hand-BS"/>
</dbReference>
<dbReference type="AlphaFoldDB" id="A0A225WFG3"/>
<dbReference type="Pfam" id="PF00397">
    <property type="entry name" value="WW"/>
    <property type="match status" value="2"/>
</dbReference>
<dbReference type="GO" id="GO:0006457">
    <property type="term" value="P:protein folding"/>
    <property type="evidence" value="ECO:0007669"/>
    <property type="project" value="InterPro"/>
</dbReference>
<evidence type="ECO:0000256" key="2">
    <source>
        <dbReference type="ARBA" id="ARBA00023186"/>
    </source>
</evidence>
<dbReference type="SMART" id="SM00456">
    <property type="entry name" value="WW"/>
    <property type="match status" value="3"/>
</dbReference>
<keyword evidence="2" id="KW-0143">Chaperone</keyword>
<sequence>MDEEHRSDEANVEAGWEMRHDEASGQVYYWNSITGETSWDPPPNGSVVHPWTQTFDEEGRIYYLNTETMETRWTPPDNTDIGVLSVTGGRGRRPSTAEQMTELNRLLSGGGDDGEEEVDDANASSSSIQVKPATETQCPWMMFINEGDGVPYYYNSTTSECLWEPPEEFLRFQQTKQLENTAESTTAVSETDNSATTASLDRAEAKAEPVNSTAKNELAENVTTQVVTTPEFEEKIRQAVAAVTNTPVSSSRLVLVQTPTQLQLAPQTGRSAGSTLAHNTANSAGFRRDPTSRPSSASSRPSSSEAVTRTQMSSRLVEEEKITTNATKGVSQIGDSEVPQDVTRVSNEHDDEAELPRNIPAYKEEKNDIDVEEHILHDIPGTREEKTGIEKDGEENPHDAPVSKEDKIGVDNARNADNMEENNVAVVTSKFNEDTVEGETTVEVAQNESVESEGDIHLDEANDAGTGFQDSTKNMYSDADETTKDEPVTRTSDLLDTTSLEQNIHAAALVIQCLVRCFIARKRVKHKREVRRNTNQINIKSPLGSDTIITATDLLAQEFEKEEEPYRNDTVKHSQVEDVQSNDESPASLPDAPNQDSPHISARSAVESGVNVAETLPTPHSTLLSLQNSVTAPIHKQYPRRDQTSVSTRLPSVLDITTYFPQRTSAISSRISNSTNITELVAITRKKVDMIPPRIRRTSQQETQVEHENLKNEDERAQHAEVIEYQRIYAESRKKFEAEKQRLFDEKNARDNHCDHDAEEKKRARVNAQREREAVRAFYKTVDDKADRLVWEYMNPQGRPEQSVNHFRDALTHALDSTYFPTYMCAERARELNERIKRLRQASWEVDSQLEDVELRLISELHPLTSRQRLLQAKYAARLRCRLEKMLNTVQSWQYVINERESEMENDSIHKYWSDIQAHYVSSSTIYSSGESRRHYVLNEWRGAAGGDSLLHIAAWNGLEEHVRLLLEEGSDVNLVDCSASHKTPLHEACRAGHAPVVEQLLRSGARLNAVDVSGDSPLHVACRGGWTRVVRILLMAANGLGEESDDQTPQTLTGFFNLRNGKGKHAIEVVTLPSLVAELHSKLCLLSSNCYSLTCLLRVICRLRPPIECRQSAQRSEAQEVVNFNVCRH</sequence>
<organism evidence="6 7">
    <name type="scientific">Phytophthora megakarya</name>
    <dbReference type="NCBI Taxonomy" id="4795"/>
    <lineage>
        <taxon>Eukaryota</taxon>
        <taxon>Sar</taxon>
        <taxon>Stramenopiles</taxon>
        <taxon>Oomycota</taxon>
        <taxon>Peronosporomycetes</taxon>
        <taxon>Peronosporales</taxon>
        <taxon>Peronosporaceae</taxon>
        <taxon>Phytophthora</taxon>
    </lineage>
</organism>
<dbReference type="SMART" id="SM00248">
    <property type="entry name" value="ANK"/>
    <property type="match status" value="3"/>
</dbReference>
<evidence type="ECO:0000313" key="7">
    <source>
        <dbReference type="Proteomes" id="UP000198211"/>
    </source>
</evidence>
<dbReference type="InterPro" id="IPR002110">
    <property type="entry name" value="Ankyrin_rpt"/>
</dbReference>
<name>A0A225WFG3_9STRA</name>
<comment type="caution">
    <text evidence="6">The sequence shown here is derived from an EMBL/GenBank/DDBJ whole genome shotgun (WGS) entry which is preliminary data.</text>
</comment>
<evidence type="ECO:0000256" key="1">
    <source>
        <dbReference type="ARBA" id="ARBA00010048"/>
    </source>
</evidence>
<feature type="domain" description="WW" evidence="5">
    <location>
        <begin position="10"/>
        <end position="44"/>
    </location>
</feature>
<feature type="region of interest" description="Disordered" evidence="4">
    <location>
        <begin position="460"/>
        <end position="488"/>
    </location>
</feature>
<dbReference type="STRING" id="4795.A0A225WFG3"/>
<dbReference type="PROSITE" id="PS50088">
    <property type="entry name" value="ANK_REPEAT"/>
    <property type="match status" value="3"/>
</dbReference>
<protein>
    <recommendedName>
        <fullName evidence="5">WW domain-containing protein</fullName>
    </recommendedName>
</protein>
<feature type="compositionally biased region" description="Polar residues" evidence="4">
    <location>
        <begin position="305"/>
        <end position="314"/>
    </location>
</feature>
<dbReference type="EMBL" id="NBNE01001059">
    <property type="protein sequence ID" value="OWZ15757.1"/>
    <property type="molecule type" value="Genomic_DNA"/>
</dbReference>
<dbReference type="PROSITE" id="PS50020">
    <property type="entry name" value="WW_DOMAIN_2"/>
    <property type="match status" value="3"/>
</dbReference>
<dbReference type="OrthoDB" id="195748at2759"/>
<feature type="domain" description="WW" evidence="5">
    <location>
        <begin position="134"/>
        <end position="168"/>
    </location>
</feature>
<keyword evidence="3" id="KW-0040">ANK repeat</keyword>
<gene>
    <name evidence="6" type="ORF">PHMEG_00010537</name>
</gene>
<feature type="region of interest" description="Disordered" evidence="4">
    <location>
        <begin position="107"/>
        <end position="130"/>
    </location>
</feature>
<feature type="domain" description="WW" evidence="5">
    <location>
        <begin position="45"/>
        <end position="78"/>
    </location>
</feature>
<dbReference type="CDD" id="cd00201">
    <property type="entry name" value="WW"/>
    <property type="match status" value="3"/>
</dbReference>
<dbReference type="Proteomes" id="UP000198211">
    <property type="component" value="Unassembled WGS sequence"/>
</dbReference>
<feature type="repeat" description="ANK" evidence="3">
    <location>
        <begin position="946"/>
        <end position="978"/>
    </location>
</feature>
<dbReference type="GO" id="GO:0016272">
    <property type="term" value="C:prefoldin complex"/>
    <property type="evidence" value="ECO:0007669"/>
    <property type="project" value="InterPro"/>
</dbReference>
<feature type="repeat" description="ANK" evidence="3">
    <location>
        <begin position="981"/>
        <end position="1013"/>
    </location>
</feature>
<dbReference type="PROSITE" id="PS50096">
    <property type="entry name" value="IQ"/>
    <property type="match status" value="1"/>
</dbReference>
<dbReference type="InterPro" id="IPR001202">
    <property type="entry name" value="WW_dom"/>
</dbReference>
<keyword evidence="7" id="KW-1185">Reference proteome</keyword>
<dbReference type="Pfam" id="PF12796">
    <property type="entry name" value="Ank_2"/>
    <property type="match status" value="1"/>
</dbReference>
<dbReference type="PROSITE" id="PS50297">
    <property type="entry name" value="ANK_REP_REGION"/>
    <property type="match status" value="3"/>
</dbReference>
<dbReference type="InterPro" id="IPR016655">
    <property type="entry name" value="PFD3"/>
</dbReference>
<feature type="compositionally biased region" description="Polar residues" evidence="4">
    <location>
        <begin position="323"/>
        <end position="334"/>
    </location>
</feature>
<feature type="region of interest" description="Disordered" evidence="4">
    <location>
        <begin position="177"/>
        <end position="217"/>
    </location>
</feature>
<dbReference type="PANTHER" id="PTHR12409">
    <property type="entry name" value="PREFOLDIN SUBUNIT 3"/>
    <property type="match status" value="1"/>
</dbReference>
<dbReference type="InterPro" id="IPR036770">
    <property type="entry name" value="Ankyrin_rpt-contain_sf"/>
</dbReference>
<dbReference type="SMART" id="SM00015">
    <property type="entry name" value="IQ"/>
    <property type="match status" value="1"/>
</dbReference>
<dbReference type="GO" id="GO:0005737">
    <property type="term" value="C:cytoplasm"/>
    <property type="evidence" value="ECO:0007669"/>
    <property type="project" value="TreeGrafter"/>
</dbReference>
<feature type="compositionally biased region" description="Low complexity" evidence="4">
    <location>
        <begin position="292"/>
        <end position="304"/>
    </location>
</feature>
<dbReference type="GO" id="GO:0015631">
    <property type="term" value="F:tubulin binding"/>
    <property type="evidence" value="ECO:0007669"/>
    <property type="project" value="TreeGrafter"/>
</dbReference>